<dbReference type="RefSeq" id="WP_129196890.1">
    <property type="nucleotide sequence ID" value="NZ_CABHXI010000009.1"/>
</dbReference>
<dbReference type="EMBL" id="CP032487">
    <property type="protein sequence ID" value="QAX79176.1"/>
    <property type="molecule type" value="Genomic_DNA"/>
</dbReference>
<dbReference type="Proteomes" id="UP000288804">
    <property type="component" value="Chromosome"/>
</dbReference>
<dbReference type="SUPFAM" id="SSF53448">
    <property type="entry name" value="Nucleotide-diphospho-sugar transferases"/>
    <property type="match status" value="1"/>
</dbReference>
<feature type="domain" description="Nucleotidyl transferase" evidence="1">
    <location>
        <begin position="53"/>
        <end position="175"/>
    </location>
</feature>
<dbReference type="InterPro" id="IPR005835">
    <property type="entry name" value="NTP_transferase_dom"/>
</dbReference>
<dbReference type="Pfam" id="PF00483">
    <property type="entry name" value="NTP_transferase"/>
    <property type="match status" value="1"/>
</dbReference>
<protein>
    <recommendedName>
        <fullName evidence="1">Nucleotidyl transferase domain-containing protein</fullName>
    </recommendedName>
</protein>
<evidence type="ECO:0000313" key="2">
    <source>
        <dbReference type="EMBL" id="QAX79176.1"/>
    </source>
</evidence>
<proteinExistence type="predicted"/>
<evidence type="ECO:0000259" key="1">
    <source>
        <dbReference type="Pfam" id="PF00483"/>
    </source>
</evidence>
<name>A0ABX5R1G3_9GAMM</name>
<dbReference type="Gene3D" id="3.90.550.10">
    <property type="entry name" value="Spore Coat Polysaccharide Biosynthesis Protein SpsA, Chain A"/>
    <property type="match status" value="1"/>
</dbReference>
<accession>A0ABX5R1G3</accession>
<organism evidence="2 3">
    <name type="scientific">Yersinia hibernica</name>
    <dbReference type="NCBI Taxonomy" id="2339259"/>
    <lineage>
        <taxon>Bacteria</taxon>
        <taxon>Pseudomonadati</taxon>
        <taxon>Pseudomonadota</taxon>
        <taxon>Gammaproteobacteria</taxon>
        <taxon>Enterobacterales</taxon>
        <taxon>Yersiniaceae</taxon>
        <taxon>Yersinia</taxon>
    </lineage>
</organism>
<evidence type="ECO:0000313" key="3">
    <source>
        <dbReference type="Proteomes" id="UP000288804"/>
    </source>
</evidence>
<gene>
    <name evidence="2" type="ORF">D5F51_11770</name>
</gene>
<dbReference type="CDD" id="cd04183">
    <property type="entry name" value="GT2_BcE_like"/>
    <property type="match status" value="1"/>
</dbReference>
<dbReference type="InterPro" id="IPR016873">
    <property type="entry name" value="Caps_polysacc_synth_BcbE_prd"/>
</dbReference>
<dbReference type="InterPro" id="IPR029044">
    <property type="entry name" value="Nucleotide-diphossugar_trans"/>
</dbReference>
<keyword evidence="3" id="KW-1185">Reference proteome</keyword>
<reference evidence="3" key="1">
    <citation type="submission" date="2018-09" db="EMBL/GenBank/DDBJ databases">
        <title>Yersinia hibernicus sp. nov.</title>
        <authorList>
            <person name="Nguyen S.V."/>
            <person name="Mundanda D.M."/>
            <person name="Anes J."/>
            <person name="Fanning S."/>
        </authorList>
    </citation>
    <scope>NUCLEOTIDE SEQUENCE [LARGE SCALE GENOMIC DNA]</scope>
    <source>
        <strain evidence="3">CFS1934</strain>
    </source>
</reference>
<dbReference type="PIRSF" id="PIRSF028162">
    <property type="entry name" value="BcbE_prd"/>
    <property type="match status" value="1"/>
</dbReference>
<sequence length="234" mass="26434">MNILILAAGDNYIDPDDKNYPLCLSEVNGVPLIQRVTDQLSFNDGEVVYLFQDKYIKRYHLDDIVKLISDKKFSVFPVPDNTAGAACTALLGTVSLPQSESLLIVSGNQLVDVDIKNFIDEMNNNNYDAGTIIFDSIHPRYSYVMLNDEGLVTEASEKKPISRNATAGTYWFRKTSDFTDAVKNMIRKDAKVDGRFYICPSFNELILKGLRVGVIKIDPEQYHPLKTIRQIEIK</sequence>